<dbReference type="Proteomes" id="UP000179840">
    <property type="component" value="Unassembled WGS sequence"/>
</dbReference>
<evidence type="ECO:0000256" key="3">
    <source>
        <dbReference type="ARBA" id="ARBA00022475"/>
    </source>
</evidence>
<reference evidence="9 10" key="1">
    <citation type="submission" date="2015-06" db="EMBL/GenBank/DDBJ databases">
        <title>Draft genome sequencing of a biphenyl-degrading bacterium, Janthinobacterium lividum MEG1.</title>
        <authorList>
            <person name="Shimodaira J."/>
            <person name="Hatta T."/>
        </authorList>
    </citation>
    <scope>NUCLEOTIDE SEQUENCE [LARGE SCALE GENOMIC DNA]</scope>
    <source>
        <strain evidence="9 10">MEG1</strain>
    </source>
</reference>
<evidence type="ECO:0000256" key="6">
    <source>
        <dbReference type="ARBA" id="ARBA00023136"/>
    </source>
</evidence>
<gene>
    <name evidence="9" type="ORF">AKG95_27250</name>
</gene>
<dbReference type="AlphaFoldDB" id="A0A1S1U1B7"/>
<keyword evidence="3" id="KW-1003">Cell membrane</keyword>
<dbReference type="SUPFAM" id="SSF55073">
    <property type="entry name" value="Nucleotide cyclase"/>
    <property type="match status" value="1"/>
</dbReference>
<dbReference type="CDD" id="cd01949">
    <property type="entry name" value="GGDEF"/>
    <property type="match status" value="1"/>
</dbReference>
<dbReference type="PANTHER" id="PTHR45138">
    <property type="entry name" value="REGULATORY COMPONENTS OF SENSORY TRANSDUCTION SYSTEM"/>
    <property type="match status" value="1"/>
</dbReference>
<dbReference type="InterPro" id="IPR050469">
    <property type="entry name" value="Diguanylate_Cyclase"/>
</dbReference>
<keyword evidence="5 7" id="KW-1133">Transmembrane helix</keyword>
<evidence type="ECO:0000313" key="9">
    <source>
        <dbReference type="EMBL" id="OHV94250.1"/>
    </source>
</evidence>
<dbReference type="Pfam" id="PF00990">
    <property type="entry name" value="GGDEF"/>
    <property type="match status" value="1"/>
</dbReference>
<comment type="subcellular location">
    <subcellularLocation>
        <location evidence="1">Cell membrane</location>
        <topology evidence="1">Multi-pass membrane protein</topology>
    </subcellularLocation>
</comment>
<evidence type="ECO:0000256" key="7">
    <source>
        <dbReference type="SAM" id="Phobius"/>
    </source>
</evidence>
<organism evidence="9 10">
    <name type="scientific">Janthinobacterium lividum</name>
    <dbReference type="NCBI Taxonomy" id="29581"/>
    <lineage>
        <taxon>Bacteria</taxon>
        <taxon>Pseudomonadati</taxon>
        <taxon>Pseudomonadota</taxon>
        <taxon>Betaproteobacteria</taxon>
        <taxon>Burkholderiales</taxon>
        <taxon>Oxalobacteraceae</taxon>
        <taxon>Janthinobacterium</taxon>
    </lineage>
</organism>
<dbReference type="CDD" id="cd18773">
    <property type="entry name" value="PDC1_HK_sensor"/>
    <property type="match status" value="1"/>
</dbReference>
<dbReference type="PANTHER" id="PTHR45138:SF26">
    <property type="entry name" value="DIGUANYLATE CYCLASE"/>
    <property type="match status" value="1"/>
</dbReference>
<dbReference type="EMBL" id="LFKP01000014">
    <property type="protein sequence ID" value="OHV94250.1"/>
    <property type="molecule type" value="Genomic_DNA"/>
</dbReference>
<dbReference type="GO" id="GO:0005886">
    <property type="term" value="C:plasma membrane"/>
    <property type="evidence" value="ECO:0007669"/>
    <property type="project" value="UniProtKB-SubCell"/>
</dbReference>
<feature type="domain" description="GGDEF" evidence="8">
    <location>
        <begin position="354"/>
        <end position="484"/>
    </location>
</feature>
<dbReference type="PROSITE" id="PS50887">
    <property type="entry name" value="GGDEF"/>
    <property type="match status" value="1"/>
</dbReference>
<accession>A0A1S1U1B7</accession>
<evidence type="ECO:0000256" key="4">
    <source>
        <dbReference type="ARBA" id="ARBA00022692"/>
    </source>
</evidence>
<keyword evidence="4 7" id="KW-0812">Transmembrane</keyword>
<dbReference type="FunFam" id="3.30.70.270:FF:000001">
    <property type="entry name" value="Diguanylate cyclase domain protein"/>
    <property type="match status" value="1"/>
</dbReference>
<dbReference type="EC" id="2.7.7.65" evidence="2"/>
<dbReference type="InterPro" id="IPR033479">
    <property type="entry name" value="dCache_1"/>
</dbReference>
<dbReference type="Gene3D" id="3.30.70.270">
    <property type="match status" value="1"/>
</dbReference>
<dbReference type="GO" id="GO:0052621">
    <property type="term" value="F:diguanylate cyclase activity"/>
    <property type="evidence" value="ECO:0007669"/>
    <property type="project" value="UniProtKB-EC"/>
</dbReference>
<comment type="caution">
    <text evidence="9">The sequence shown here is derived from an EMBL/GenBank/DDBJ whole genome shotgun (WGS) entry which is preliminary data.</text>
</comment>
<protein>
    <recommendedName>
        <fullName evidence="2">diguanylate cyclase</fullName>
        <ecNumber evidence="2">2.7.7.65</ecNumber>
    </recommendedName>
</protein>
<dbReference type="NCBIfam" id="TIGR00254">
    <property type="entry name" value="GGDEF"/>
    <property type="match status" value="1"/>
</dbReference>
<dbReference type="Pfam" id="PF02743">
    <property type="entry name" value="dCache_1"/>
    <property type="match status" value="1"/>
</dbReference>
<name>A0A1S1U1B7_9BURK</name>
<evidence type="ECO:0000313" key="10">
    <source>
        <dbReference type="Proteomes" id="UP000179840"/>
    </source>
</evidence>
<evidence type="ECO:0000256" key="5">
    <source>
        <dbReference type="ARBA" id="ARBA00022989"/>
    </source>
</evidence>
<dbReference type="InterPro" id="IPR029787">
    <property type="entry name" value="Nucleotide_cyclase"/>
</dbReference>
<dbReference type="InterPro" id="IPR000160">
    <property type="entry name" value="GGDEF_dom"/>
</dbReference>
<evidence type="ECO:0000256" key="2">
    <source>
        <dbReference type="ARBA" id="ARBA00012528"/>
    </source>
</evidence>
<dbReference type="GO" id="GO:0043709">
    <property type="term" value="P:cell adhesion involved in single-species biofilm formation"/>
    <property type="evidence" value="ECO:0007669"/>
    <property type="project" value="TreeGrafter"/>
</dbReference>
<dbReference type="Gene3D" id="3.30.450.20">
    <property type="entry name" value="PAS domain"/>
    <property type="match status" value="1"/>
</dbReference>
<feature type="transmembrane region" description="Helical" evidence="7">
    <location>
        <begin position="291"/>
        <end position="313"/>
    </location>
</feature>
<proteinExistence type="predicted"/>
<dbReference type="SMART" id="SM00267">
    <property type="entry name" value="GGDEF"/>
    <property type="match status" value="1"/>
</dbReference>
<sequence length="484" mass="54429">MRLLSIKYRLLILLTLILGAGFMATSLASYLASRQAIEHGIADQTLPLTGDNIYSEIQKDMLRPVFISSLMAHDTFVRDWILAGESNPAQIVRYLAEVKKKYGAITSFLVSDKSSKYYYAEGTLKSVSPEATRDLWYYRVRAMDSTDYETNVDVDMANRDSMTIFINHRVYDYDGQFIGATGIGLTLDTMSHIIDRYQVRFHRNIYFVDGAGTLVLAGKTMREGRGNIRNLPGVNSIADQIINHQSAPTHLSYQLGRAQILVNSRFIPELGWYLVVEQNVSDEVKSLQGVFILNLAISFGVTLLVLLLTLLTVNRYQRRIERIASTDALTGLLNRQSLELLFQRAMLLSKRNEQPMSAILFDIDFFKRVNDTHGHLWGDQVIRGVADVARATVRESDVITRWGGEEYLVLLNNCNLAQAMDVAENLRAAVEQHDFGLPAPQLPVTISLGVAEYRRDESESAFFSRADSALYQAKQQGRNGVHAA</sequence>
<evidence type="ECO:0000256" key="1">
    <source>
        <dbReference type="ARBA" id="ARBA00004651"/>
    </source>
</evidence>
<evidence type="ECO:0000259" key="8">
    <source>
        <dbReference type="PROSITE" id="PS50887"/>
    </source>
</evidence>
<dbReference type="InterPro" id="IPR043128">
    <property type="entry name" value="Rev_trsase/Diguanyl_cyclase"/>
</dbReference>
<dbReference type="GO" id="GO:1902201">
    <property type="term" value="P:negative regulation of bacterial-type flagellum-dependent cell motility"/>
    <property type="evidence" value="ECO:0007669"/>
    <property type="project" value="TreeGrafter"/>
</dbReference>
<keyword evidence="6 7" id="KW-0472">Membrane</keyword>